<reference evidence="2" key="1">
    <citation type="journal article" date="2020" name="Fungal Divers.">
        <title>Resolving the Mortierellaceae phylogeny through synthesis of multi-gene phylogenetics and phylogenomics.</title>
        <authorList>
            <person name="Vandepol N."/>
            <person name="Liber J."/>
            <person name="Desiro A."/>
            <person name="Na H."/>
            <person name="Kennedy M."/>
            <person name="Barry K."/>
            <person name="Grigoriev I.V."/>
            <person name="Miller A.N."/>
            <person name="O'Donnell K."/>
            <person name="Stajich J.E."/>
            <person name="Bonito G."/>
        </authorList>
    </citation>
    <scope>NUCLEOTIDE SEQUENCE</scope>
    <source>
        <strain evidence="2">BC1065</strain>
    </source>
</reference>
<evidence type="ECO:0000256" key="1">
    <source>
        <dbReference type="SAM" id="Phobius"/>
    </source>
</evidence>
<evidence type="ECO:0000313" key="3">
    <source>
        <dbReference type="Proteomes" id="UP000807716"/>
    </source>
</evidence>
<dbReference type="EMBL" id="JAAAJB010000234">
    <property type="protein sequence ID" value="KAG0260910.1"/>
    <property type="molecule type" value="Genomic_DNA"/>
</dbReference>
<dbReference type="OrthoDB" id="10399593at2759"/>
<keyword evidence="1" id="KW-0812">Transmembrane</keyword>
<proteinExistence type="predicted"/>
<keyword evidence="1" id="KW-0472">Membrane</keyword>
<organism evidence="2 3">
    <name type="scientific">Actinomortierella ambigua</name>
    <dbReference type="NCBI Taxonomy" id="1343610"/>
    <lineage>
        <taxon>Eukaryota</taxon>
        <taxon>Fungi</taxon>
        <taxon>Fungi incertae sedis</taxon>
        <taxon>Mucoromycota</taxon>
        <taxon>Mortierellomycotina</taxon>
        <taxon>Mortierellomycetes</taxon>
        <taxon>Mortierellales</taxon>
        <taxon>Mortierellaceae</taxon>
        <taxon>Actinomortierella</taxon>
    </lineage>
</organism>
<name>A0A9P6U5S5_9FUNG</name>
<keyword evidence="3" id="KW-1185">Reference proteome</keyword>
<evidence type="ECO:0000313" key="2">
    <source>
        <dbReference type="EMBL" id="KAG0260910.1"/>
    </source>
</evidence>
<gene>
    <name evidence="2" type="ORF">DFQ27_003276</name>
</gene>
<dbReference type="AlphaFoldDB" id="A0A9P6U5S5"/>
<protein>
    <submittedName>
        <fullName evidence="2">Uncharacterized protein</fullName>
    </submittedName>
</protein>
<keyword evidence="1" id="KW-1133">Transmembrane helix</keyword>
<feature type="transmembrane region" description="Helical" evidence="1">
    <location>
        <begin position="49"/>
        <end position="70"/>
    </location>
</feature>
<accession>A0A9P6U5S5</accession>
<sequence length="84" mass="9167">MAAILRASRAVCSTGLQGLTRRAYATKPTPPRIEPDEVKFPKFSELSKTTKIILTGGFIIAAGGEAVLWYKYFKGEDSKTTNAE</sequence>
<comment type="caution">
    <text evidence="2">The sequence shown here is derived from an EMBL/GenBank/DDBJ whole genome shotgun (WGS) entry which is preliminary data.</text>
</comment>
<dbReference type="Proteomes" id="UP000807716">
    <property type="component" value="Unassembled WGS sequence"/>
</dbReference>